<accession>A0A183D7R7</accession>
<name>A0A183D7R7_9BILA</name>
<dbReference type="WBParaSite" id="GPUH_0000476501-mRNA-1">
    <property type="protein sequence ID" value="GPUH_0000476501-mRNA-1"/>
    <property type="gene ID" value="GPUH_0000476501"/>
</dbReference>
<organism evidence="3">
    <name type="scientific">Gongylonema pulchrum</name>
    <dbReference type="NCBI Taxonomy" id="637853"/>
    <lineage>
        <taxon>Eukaryota</taxon>
        <taxon>Metazoa</taxon>
        <taxon>Ecdysozoa</taxon>
        <taxon>Nematoda</taxon>
        <taxon>Chromadorea</taxon>
        <taxon>Rhabditida</taxon>
        <taxon>Spirurina</taxon>
        <taxon>Spiruromorpha</taxon>
        <taxon>Spiruroidea</taxon>
        <taxon>Gongylonematidae</taxon>
        <taxon>Gongylonema</taxon>
    </lineage>
</organism>
<dbReference type="EMBL" id="UYRT01009332">
    <property type="protein sequence ID" value="VDK47136.1"/>
    <property type="molecule type" value="Genomic_DNA"/>
</dbReference>
<protein>
    <submittedName>
        <fullName evidence="3">PKD_channel domain-containing protein</fullName>
    </submittedName>
</protein>
<dbReference type="Gene3D" id="2.70.98.30">
    <property type="entry name" value="Golgi alpha-mannosidase II, domain 4"/>
    <property type="match status" value="1"/>
</dbReference>
<dbReference type="InterPro" id="IPR011013">
    <property type="entry name" value="Gal_mutarotase_sf_dom"/>
</dbReference>
<evidence type="ECO:0000313" key="2">
    <source>
        <dbReference type="Proteomes" id="UP000271098"/>
    </source>
</evidence>
<dbReference type="AlphaFoldDB" id="A0A183D7R7"/>
<dbReference type="Proteomes" id="UP000271098">
    <property type="component" value="Unassembled WGS sequence"/>
</dbReference>
<sequence>MPFRFRAADLDGRIVLKNQFFTLYWSILRNQSHKIVYNDGDIQTNFALSFNKIGDDGGSYTMVTRGSSKASYLTSLLISLSTLLRPTSDTIPWLNRARNHILPWKCNSKIPIFQEYVNELQSPARLIQGPVYSSFFQRLAPELAYGITVVNSSDISARVLQVDVFTNVRKKPGFTIMMNLHTVIRNENRFYTDVNGMYLMERRYVKSYKKGIADTVTQFMLGTVALFMLDTVA</sequence>
<evidence type="ECO:0000313" key="3">
    <source>
        <dbReference type="WBParaSite" id="GPUH_0000476501-mRNA-1"/>
    </source>
</evidence>
<dbReference type="GO" id="GO:0005975">
    <property type="term" value="P:carbohydrate metabolic process"/>
    <property type="evidence" value="ECO:0007669"/>
    <property type="project" value="InterPro"/>
</dbReference>
<keyword evidence="2" id="KW-1185">Reference proteome</keyword>
<reference evidence="3" key="1">
    <citation type="submission" date="2016-06" db="UniProtKB">
        <authorList>
            <consortium name="WormBaseParasite"/>
        </authorList>
    </citation>
    <scope>IDENTIFICATION</scope>
</reference>
<evidence type="ECO:0000313" key="1">
    <source>
        <dbReference type="EMBL" id="VDK47136.1"/>
    </source>
</evidence>
<reference evidence="1 2" key="2">
    <citation type="submission" date="2018-11" db="EMBL/GenBank/DDBJ databases">
        <authorList>
            <consortium name="Pathogen Informatics"/>
        </authorList>
    </citation>
    <scope>NUCLEOTIDE SEQUENCE [LARGE SCALE GENOMIC DNA]</scope>
</reference>
<dbReference type="GO" id="GO:0003824">
    <property type="term" value="F:catalytic activity"/>
    <property type="evidence" value="ECO:0007669"/>
    <property type="project" value="InterPro"/>
</dbReference>
<dbReference type="GO" id="GO:0030246">
    <property type="term" value="F:carbohydrate binding"/>
    <property type="evidence" value="ECO:0007669"/>
    <property type="project" value="InterPro"/>
</dbReference>
<proteinExistence type="predicted"/>
<gene>
    <name evidence="1" type="ORF">GPUH_LOCUS4756</name>
</gene>
<dbReference type="SUPFAM" id="SSF74650">
    <property type="entry name" value="Galactose mutarotase-like"/>
    <property type="match status" value="1"/>
</dbReference>